<organism evidence="2 3">
    <name type="scientific">Apiosordaria backusii</name>
    <dbReference type="NCBI Taxonomy" id="314023"/>
    <lineage>
        <taxon>Eukaryota</taxon>
        <taxon>Fungi</taxon>
        <taxon>Dikarya</taxon>
        <taxon>Ascomycota</taxon>
        <taxon>Pezizomycotina</taxon>
        <taxon>Sordariomycetes</taxon>
        <taxon>Sordariomycetidae</taxon>
        <taxon>Sordariales</taxon>
        <taxon>Lasiosphaeriaceae</taxon>
        <taxon>Apiosordaria</taxon>
    </lineage>
</organism>
<evidence type="ECO:0000259" key="1">
    <source>
        <dbReference type="Pfam" id="PF06985"/>
    </source>
</evidence>
<dbReference type="Pfam" id="PF06985">
    <property type="entry name" value="HET"/>
    <property type="match status" value="1"/>
</dbReference>
<dbReference type="EMBL" id="JAUKTV010000001">
    <property type="protein sequence ID" value="KAK0747418.1"/>
    <property type="molecule type" value="Genomic_DNA"/>
</dbReference>
<dbReference type="Proteomes" id="UP001172159">
    <property type="component" value="Unassembled WGS sequence"/>
</dbReference>
<name>A0AA40K663_9PEZI</name>
<protein>
    <recommendedName>
        <fullName evidence="1">Heterokaryon incompatibility domain-containing protein</fullName>
    </recommendedName>
</protein>
<keyword evidence="3" id="KW-1185">Reference proteome</keyword>
<dbReference type="PANTHER" id="PTHR10622:SF12">
    <property type="entry name" value="HET DOMAIN-CONTAINING PROTEIN"/>
    <property type="match status" value="1"/>
</dbReference>
<dbReference type="PANTHER" id="PTHR10622">
    <property type="entry name" value="HET DOMAIN-CONTAINING PROTEIN"/>
    <property type="match status" value="1"/>
</dbReference>
<feature type="non-terminal residue" evidence="2">
    <location>
        <position position="1"/>
    </location>
</feature>
<dbReference type="AlphaFoldDB" id="A0AA40K663"/>
<comment type="caution">
    <text evidence="2">The sequence shown here is derived from an EMBL/GenBank/DDBJ whole genome shotgun (WGS) entry which is preliminary data.</text>
</comment>
<reference evidence="2" key="1">
    <citation type="submission" date="2023-06" db="EMBL/GenBank/DDBJ databases">
        <title>Genome-scale phylogeny and comparative genomics of the fungal order Sordariales.</title>
        <authorList>
            <consortium name="Lawrence Berkeley National Laboratory"/>
            <person name="Hensen N."/>
            <person name="Bonometti L."/>
            <person name="Westerberg I."/>
            <person name="Brannstrom I.O."/>
            <person name="Guillou S."/>
            <person name="Cros-Aarteil S."/>
            <person name="Calhoun S."/>
            <person name="Haridas S."/>
            <person name="Kuo A."/>
            <person name="Mondo S."/>
            <person name="Pangilinan J."/>
            <person name="Riley R."/>
            <person name="Labutti K."/>
            <person name="Andreopoulos B."/>
            <person name="Lipzen A."/>
            <person name="Chen C."/>
            <person name="Yanf M."/>
            <person name="Daum C."/>
            <person name="Ng V."/>
            <person name="Clum A."/>
            <person name="Steindorff A."/>
            <person name="Ohm R."/>
            <person name="Martin F."/>
            <person name="Silar P."/>
            <person name="Natvig D."/>
            <person name="Lalanne C."/>
            <person name="Gautier V."/>
            <person name="Ament-Velasquez S.L."/>
            <person name="Kruys A."/>
            <person name="Hutchinson M.I."/>
            <person name="Powell A.J."/>
            <person name="Barry K."/>
            <person name="Miller A.N."/>
            <person name="Grigoriev I.V."/>
            <person name="Debuchy R."/>
            <person name="Gladieux P."/>
            <person name="Thoren M.H."/>
            <person name="Johannesson H."/>
        </authorList>
    </citation>
    <scope>NUCLEOTIDE SEQUENCE</scope>
    <source>
        <strain evidence="2">CBS 540.89</strain>
    </source>
</reference>
<gene>
    <name evidence="2" type="ORF">B0T21DRAFT_278719</name>
</gene>
<feature type="domain" description="Heterokaryon incompatibility" evidence="1">
    <location>
        <begin position="4"/>
        <end position="69"/>
    </location>
</feature>
<proteinExistence type="predicted"/>
<evidence type="ECO:0000313" key="3">
    <source>
        <dbReference type="Proteomes" id="UP001172159"/>
    </source>
</evidence>
<sequence length="95" mass="11365">LPNYMMLSRTWEDEEVAFQDMTQVDRRTTSKRGYSKITQACRLVFEKNVEYIWVDTCCIDKSSSAELTEGIYYVFQWCQKATKTFSYKRRFPGCR</sequence>
<dbReference type="InterPro" id="IPR010730">
    <property type="entry name" value="HET"/>
</dbReference>
<evidence type="ECO:0000313" key="2">
    <source>
        <dbReference type="EMBL" id="KAK0747418.1"/>
    </source>
</evidence>
<accession>A0AA40K663</accession>